<dbReference type="AlphaFoldDB" id="A0A366LTN3"/>
<sequence>MEVLWLTWRQHRMQVLVTTALLAVLGAVLLINGLGAADFAAQNAPAADCVADTPACSAYLVEMNERIRPVGELLGWLPLLAPAMIGAFWGAPLLAREFEQGTHQLTWTQSVTRRHWLAAKIVGLGAAVTLGGLALAGVVGPWLAAFDVPPFDVDRFDLRWFRLVGIVPAAWWLAAFVLGMAAGALFRRTLPAMAVILAVCALAFFGLLRAPSFYATPERAVQAEVIDELEPEGSLYVASYWIDRSGAKFTSQEAELALAGPCGTDETTKKYAKCSFSHGYRRVAEFHRASRFWQFQWTEAGILLIPALALGGVAVRRTLRPRI</sequence>
<dbReference type="Proteomes" id="UP000253303">
    <property type="component" value="Unassembled WGS sequence"/>
</dbReference>
<feature type="transmembrane region" description="Helical" evidence="1">
    <location>
        <begin position="189"/>
        <end position="208"/>
    </location>
</feature>
<name>A0A366LTN3_9ACTN</name>
<keyword evidence="1" id="KW-0472">Membrane</keyword>
<gene>
    <name evidence="2" type="ORF">DP939_29060</name>
</gene>
<feature type="transmembrane region" description="Helical" evidence="1">
    <location>
        <begin position="73"/>
        <end position="95"/>
    </location>
</feature>
<reference evidence="2 3" key="1">
    <citation type="submission" date="2018-06" db="EMBL/GenBank/DDBJ databases">
        <title>Sphaerisporangium craniellae sp. nov., isolated from a marine sponge in the South China Sea.</title>
        <authorList>
            <person name="Li L."/>
        </authorList>
    </citation>
    <scope>NUCLEOTIDE SEQUENCE [LARGE SCALE GENOMIC DNA]</scope>
    <source>
        <strain evidence="2 3">LHW63015</strain>
    </source>
</reference>
<dbReference type="OrthoDB" id="3579673at2"/>
<evidence type="ECO:0000313" key="3">
    <source>
        <dbReference type="Proteomes" id="UP000253303"/>
    </source>
</evidence>
<proteinExistence type="predicted"/>
<feature type="transmembrane region" description="Helical" evidence="1">
    <location>
        <begin position="295"/>
        <end position="315"/>
    </location>
</feature>
<organism evidence="2 3">
    <name type="scientific">Spongiactinospora rosea</name>
    <dbReference type="NCBI Taxonomy" id="2248750"/>
    <lineage>
        <taxon>Bacteria</taxon>
        <taxon>Bacillati</taxon>
        <taxon>Actinomycetota</taxon>
        <taxon>Actinomycetes</taxon>
        <taxon>Streptosporangiales</taxon>
        <taxon>Streptosporangiaceae</taxon>
        <taxon>Spongiactinospora</taxon>
    </lineage>
</organism>
<keyword evidence="3" id="KW-1185">Reference proteome</keyword>
<feature type="transmembrane region" description="Helical" evidence="1">
    <location>
        <begin position="116"/>
        <end position="140"/>
    </location>
</feature>
<accession>A0A366LTN3</accession>
<evidence type="ECO:0000313" key="2">
    <source>
        <dbReference type="EMBL" id="RBQ16729.1"/>
    </source>
</evidence>
<evidence type="ECO:0000256" key="1">
    <source>
        <dbReference type="SAM" id="Phobius"/>
    </source>
</evidence>
<dbReference type="RefSeq" id="WP_113984007.1">
    <property type="nucleotide sequence ID" value="NZ_QMEY01000015.1"/>
</dbReference>
<keyword evidence="1" id="KW-1133">Transmembrane helix</keyword>
<protein>
    <submittedName>
        <fullName evidence="2">ABC transporter permease</fullName>
    </submittedName>
</protein>
<feature type="transmembrane region" description="Helical" evidence="1">
    <location>
        <begin position="160"/>
        <end position="182"/>
    </location>
</feature>
<comment type="caution">
    <text evidence="2">The sequence shown here is derived from an EMBL/GenBank/DDBJ whole genome shotgun (WGS) entry which is preliminary data.</text>
</comment>
<keyword evidence="1" id="KW-0812">Transmembrane</keyword>
<dbReference type="GO" id="GO:0140359">
    <property type="term" value="F:ABC-type transporter activity"/>
    <property type="evidence" value="ECO:0007669"/>
    <property type="project" value="InterPro"/>
</dbReference>
<dbReference type="EMBL" id="QMEY01000015">
    <property type="protein sequence ID" value="RBQ16729.1"/>
    <property type="molecule type" value="Genomic_DNA"/>
</dbReference>
<dbReference type="Pfam" id="PF12679">
    <property type="entry name" value="ABC2_membrane_2"/>
    <property type="match status" value="1"/>
</dbReference>
<dbReference type="GO" id="GO:0005886">
    <property type="term" value="C:plasma membrane"/>
    <property type="evidence" value="ECO:0007669"/>
    <property type="project" value="UniProtKB-SubCell"/>
</dbReference>